<keyword evidence="2" id="KW-1185">Reference proteome</keyword>
<dbReference type="InterPro" id="IPR038225">
    <property type="entry name" value="TagF_sf"/>
</dbReference>
<dbReference type="Gene3D" id="3.40.1730.10">
    <property type="entry name" value="pa0076 domain"/>
    <property type="match status" value="1"/>
</dbReference>
<dbReference type="Proteomes" id="UP000233742">
    <property type="component" value="Chromosome"/>
</dbReference>
<dbReference type="InterPro" id="IPR017748">
    <property type="entry name" value="TagF"/>
</dbReference>
<proteinExistence type="predicted"/>
<dbReference type="Pfam" id="PF09867">
    <property type="entry name" value="TagF_N"/>
    <property type="match status" value="1"/>
</dbReference>
<evidence type="ECO:0000313" key="2">
    <source>
        <dbReference type="Proteomes" id="UP000233742"/>
    </source>
</evidence>
<organism evidence="1 2">
    <name type="scientific">Paracoccus tegillarcae</name>
    <dbReference type="NCBI Taxonomy" id="1529068"/>
    <lineage>
        <taxon>Bacteria</taxon>
        <taxon>Pseudomonadati</taxon>
        <taxon>Pseudomonadota</taxon>
        <taxon>Alphaproteobacteria</taxon>
        <taxon>Rhodobacterales</taxon>
        <taxon>Paracoccaceae</taxon>
        <taxon>Paracoccus</taxon>
    </lineage>
</organism>
<dbReference type="AlphaFoldDB" id="A0A2K9EZI9"/>
<sequence length="241" mass="25365">MASPGIYGKHPGFGDFISAGLPALAESHMVPWWTELLSATRDWMGDGWDAAWDTALPIRFWIGGAIWGGAHLRGVARASHDKVGRRFPLIAVAETAGSPPMLESDQGFYRAVEMELAADLPSAEDLRGRLAARTGQANAAGPVDAAVSATFWAANPALDVAELLTQLDVTDRVRAVGARSYWWVAAGENRASAVLACDGLPQPGEMAWLLAGVQADMLTATKARAESPGINADSEGGDAGR</sequence>
<protein>
    <submittedName>
        <fullName evidence="1">Type VI secretion system-associated protein TagF</fullName>
    </submittedName>
</protein>
<evidence type="ECO:0000313" key="1">
    <source>
        <dbReference type="EMBL" id="AUH33522.1"/>
    </source>
</evidence>
<dbReference type="EMBL" id="CP025408">
    <property type="protein sequence ID" value="AUH33522.1"/>
    <property type="molecule type" value="Genomic_DNA"/>
</dbReference>
<dbReference type="RefSeq" id="WP_101460191.1">
    <property type="nucleotide sequence ID" value="NZ_CP025408.1"/>
</dbReference>
<name>A0A2K9EZI9_9RHOB</name>
<gene>
    <name evidence="1" type="ORF">CUV01_09095</name>
</gene>
<dbReference type="NCBIfam" id="TIGR03373">
    <property type="entry name" value="VI_minor_4"/>
    <property type="match status" value="1"/>
</dbReference>
<reference evidence="1 2" key="1">
    <citation type="submission" date="2017-12" db="EMBL/GenBank/DDBJ databases">
        <authorList>
            <person name="Hurst M.R.H."/>
        </authorList>
    </citation>
    <scope>NUCLEOTIDE SEQUENCE [LARGE SCALE GENOMIC DNA]</scope>
    <source>
        <strain evidence="1 2">BM15</strain>
    </source>
</reference>
<accession>A0A2K9EZI9</accession>
<dbReference type="OrthoDB" id="9801841at2"/>
<dbReference type="KEGG" id="paro:CUV01_09095"/>